<gene>
    <name evidence="3" type="ORF">CJ670_10690</name>
</gene>
<reference evidence="3 4" key="1">
    <citation type="submission" date="2017-09" db="EMBL/GenBank/DDBJ databases">
        <title>Reassesment of A. cryaerophilus.</title>
        <authorList>
            <person name="Perez-Cataluna A."/>
            <person name="Collado L."/>
            <person name="Salgado O."/>
            <person name="Lefinanco V."/>
            <person name="Figueras M.J."/>
        </authorList>
    </citation>
    <scope>NUCLEOTIDE SEQUENCE [LARGE SCALE GENOMIC DNA]</scope>
    <source>
        <strain evidence="3 4">LMG 9065</strain>
    </source>
</reference>
<evidence type="ECO:0000256" key="1">
    <source>
        <dbReference type="ARBA" id="ARBA00022741"/>
    </source>
</evidence>
<dbReference type="SUPFAM" id="SSF55307">
    <property type="entry name" value="Tubulin C-terminal domain-like"/>
    <property type="match status" value="1"/>
</dbReference>
<evidence type="ECO:0000313" key="3">
    <source>
        <dbReference type="EMBL" id="PRM94205.1"/>
    </source>
</evidence>
<keyword evidence="2" id="KW-0342">GTP-binding</keyword>
<name>A0A2S9T5T8_9BACT</name>
<evidence type="ECO:0000313" key="4">
    <source>
        <dbReference type="Proteomes" id="UP000239151"/>
    </source>
</evidence>
<keyword evidence="1" id="KW-0547">Nucleotide-binding</keyword>
<organism evidence="3 4">
    <name type="scientific">Aliarcobacter cryaerophilus</name>
    <dbReference type="NCBI Taxonomy" id="28198"/>
    <lineage>
        <taxon>Bacteria</taxon>
        <taxon>Pseudomonadati</taxon>
        <taxon>Campylobacterota</taxon>
        <taxon>Epsilonproteobacteria</taxon>
        <taxon>Campylobacterales</taxon>
        <taxon>Arcobacteraceae</taxon>
        <taxon>Aliarcobacter</taxon>
    </lineage>
</organism>
<evidence type="ECO:0000256" key="2">
    <source>
        <dbReference type="ARBA" id="ARBA00023134"/>
    </source>
</evidence>
<dbReference type="AlphaFoldDB" id="A0A2S9T5T8"/>
<dbReference type="EMBL" id="NXGI01000056">
    <property type="protein sequence ID" value="PRM94205.1"/>
    <property type="molecule type" value="Genomic_DNA"/>
</dbReference>
<accession>A0A2S9T5T8</accession>
<comment type="caution">
    <text evidence="3">The sequence shown here is derived from an EMBL/GenBank/DDBJ whole genome shotgun (WGS) entry which is preliminary data.</text>
</comment>
<protein>
    <recommendedName>
        <fullName evidence="5">Cell division protein FtsZ</fullName>
    </recommendedName>
</protein>
<dbReference type="InterPro" id="IPR037103">
    <property type="entry name" value="Tubulin/FtsZ-like_C"/>
</dbReference>
<dbReference type="GO" id="GO:0005525">
    <property type="term" value="F:GTP binding"/>
    <property type="evidence" value="ECO:0007669"/>
    <property type="project" value="UniProtKB-KW"/>
</dbReference>
<dbReference type="InterPro" id="IPR008280">
    <property type="entry name" value="Tub_FtsZ_C"/>
</dbReference>
<sequence length="111" mass="12787">MKSYIEVNDEDYKYILAKGGRIERILLTFSKDDIADVVFKPIMNDLKQAKGVLINFIIPNEHLNIGDLEKFMIKINEIVPIDTVIIFGVYYDDLKVETFKCDMIISGLPEN</sequence>
<dbReference type="Gene3D" id="3.30.1330.20">
    <property type="entry name" value="Tubulin/FtsZ, C-terminal domain"/>
    <property type="match status" value="1"/>
</dbReference>
<proteinExistence type="predicted"/>
<dbReference type="Proteomes" id="UP000239151">
    <property type="component" value="Unassembled WGS sequence"/>
</dbReference>
<evidence type="ECO:0008006" key="5">
    <source>
        <dbReference type="Google" id="ProtNLM"/>
    </source>
</evidence>